<gene>
    <name evidence="1" type="ORF">QFC24_001180</name>
</gene>
<keyword evidence="2" id="KW-1185">Reference proteome</keyword>
<evidence type="ECO:0000313" key="2">
    <source>
        <dbReference type="Proteomes" id="UP001234202"/>
    </source>
</evidence>
<organism evidence="1 2">
    <name type="scientific">Naganishia onofrii</name>
    <dbReference type="NCBI Taxonomy" id="1851511"/>
    <lineage>
        <taxon>Eukaryota</taxon>
        <taxon>Fungi</taxon>
        <taxon>Dikarya</taxon>
        <taxon>Basidiomycota</taxon>
        <taxon>Agaricomycotina</taxon>
        <taxon>Tremellomycetes</taxon>
        <taxon>Filobasidiales</taxon>
        <taxon>Filobasidiaceae</taxon>
        <taxon>Naganishia</taxon>
    </lineage>
</organism>
<protein>
    <submittedName>
        <fullName evidence="1">Uncharacterized protein</fullName>
    </submittedName>
</protein>
<accession>A0ACC2XU02</accession>
<evidence type="ECO:0000313" key="1">
    <source>
        <dbReference type="EMBL" id="KAJ9126949.1"/>
    </source>
</evidence>
<name>A0ACC2XU02_9TREE</name>
<sequence>MNRITSAFSGVVGGAAVSASSDKADTSSIHNPSSRNINNNNYNEHSSSSYLHEHLVGQNRRPDLAFGGGTPNSVAPSPTEADFPLEHPQPQGQGRAQHHLHPDTAATAGNVGGLEYLYDDPRRPYYCQNLAPSPVRGSWHHSTISGGSGSAGGGGSIAGTGSSSSMSGSNAADGRRSTQPQAQGQQQQHHQQQRSNLAPGSSGITTSSGFSKTAASFGSSSASASFSYEDADYALPFSHPHGSQNYPKLNPSGGSVGSSSLSLGTGSNAADSMEGSSKYPYHPHPQPQHHPQHPYGIHSRSYPYAYTGPDRYVKTVLTYASHPGTSNRRGNRGGANWNGSGNGGGANGGSVGQAGDRPLSFKSMARGPEGSNRVVVAANDGTFSLSLNQVPSAWYDCARNLIFPFARLLVSVADSGDYLSLANKQ</sequence>
<proteinExistence type="predicted"/>
<reference evidence="1" key="1">
    <citation type="submission" date="2023-04" db="EMBL/GenBank/DDBJ databases">
        <title>Draft Genome sequencing of Naganishia species isolated from polar environments using Oxford Nanopore Technology.</title>
        <authorList>
            <person name="Leo P."/>
            <person name="Venkateswaran K."/>
        </authorList>
    </citation>
    <scope>NUCLEOTIDE SEQUENCE</scope>
    <source>
        <strain evidence="1">DBVPG 5303</strain>
    </source>
</reference>
<dbReference type="EMBL" id="JASBWV010000003">
    <property type="protein sequence ID" value="KAJ9126949.1"/>
    <property type="molecule type" value="Genomic_DNA"/>
</dbReference>
<dbReference type="Proteomes" id="UP001234202">
    <property type="component" value="Unassembled WGS sequence"/>
</dbReference>
<comment type="caution">
    <text evidence="1">The sequence shown here is derived from an EMBL/GenBank/DDBJ whole genome shotgun (WGS) entry which is preliminary data.</text>
</comment>